<dbReference type="Pfam" id="PF03646">
    <property type="entry name" value="FlaG"/>
    <property type="match status" value="1"/>
</dbReference>
<dbReference type="PANTHER" id="PTHR37166:SF1">
    <property type="entry name" value="PROTEIN FLAG"/>
    <property type="match status" value="1"/>
</dbReference>
<keyword evidence="2" id="KW-0969">Cilium</keyword>
<dbReference type="Proteomes" id="UP001180087">
    <property type="component" value="Chromosome"/>
</dbReference>
<evidence type="ECO:0000313" key="2">
    <source>
        <dbReference type="EMBL" id="WLV23977.1"/>
    </source>
</evidence>
<evidence type="ECO:0000256" key="1">
    <source>
        <dbReference type="SAM" id="MobiDB-lite"/>
    </source>
</evidence>
<evidence type="ECO:0000313" key="3">
    <source>
        <dbReference type="Proteomes" id="UP001180087"/>
    </source>
</evidence>
<proteinExistence type="predicted"/>
<keyword evidence="2" id="KW-0966">Cell projection</keyword>
<dbReference type="PANTHER" id="PTHR37166">
    <property type="entry name" value="PROTEIN FLAG"/>
    <property type="match status" value="1"/>
</dbReference>
<sequence>MRIEQAGLTPEIAKQNAANEAMQPQPVSPAQRTGERQADDSTNRSEVIKAVDRFNEIAEPLQTNIEFRFHEKLNEYYVVVIDKSTDEVVKEIPSKKVLDMYAAMTEFMGIFQDRKL</sequence>
<dbReference type="NCBIfam" id="NF005834">
    <property type="entry name" value="PRK07738.1"/>
    <property type="match status" value="1"/>
</dbReference>
<name>A0ABY9KW67_9BACI</name>
<organism evidence="2 3">
    <name type="scientific">Aciduricibacillus chroicocephali</name>
    <dbReference type="NCBI Taxonomy" id="3054939"/>
    <lineage>
        <taxon>Bacteria</taxon>
        <taxon>Bacillati</taxon>
        <taxon>Bacillota</taxon>
        <taxon>Bacilli</taxon>
        <taxon>Bacillales</taxon>
        <taxon>Bacillaceae</taxon>
        <taxon>Aciduricibacillus</taxon>
    </lineage>
</organism>
<dbReference type="InterPro" id="IPR005186">
    <property type="entry name" value="FlaG"/>
</dbReference>
<dbReference type="SUPFAM" id="SSF160214">
    <property type="entry name" value="FlaG-like"/>
    <property type="match status" value="1"/>
</dbReference>
<dbReference type="Gene3D" id="3.30.160.170">
    <property type="entry name" value="FlaG-like"/>
    <property type="match status" value="1"/>
</dbReference>
<accession>A0ABY9KW67</accession>
<gene>
    <name evidence="2" type="primary">flaG</name>
    <name evidence="2" type="ORF">QR721_10075</name>
</gene>
<keyword evidence="3" id="KW-1185">Reference proteome</keyword>
<dbReference type="InterPro" id="IPR035924">
    <property type="entry name" value="FlaG-like_sf"/>
</dbReference>
<feature type="compositionally biased region" description="Basic and acidic residues" evidence="1">
    <location>
        <begin position="33"/>
        <end position="45"/>
    </location>
</feature>
<keyword evidence="2" id="KW-0282">Flagellum</keyword>
<dbReference type="EMBL" id="CP129113">
    <property type="protein sequence ID" value="WLV23977.1"/>
    <property type="molecule type" value="Genomic_DNA"/>
</dbReference>
<feature type="region of interest" description="Disordered" evidence="1">
    <location>
        <begin position="1"/>
        <end position="45"/>
    </location>
</feature>
<protein>
    <submittedName>
        <fullName evidence="2">Flagellar protein FlaG</fullName>
    </submittedName>
</protein>
<dbReference type="RefSeq" id="WP_348026539.1">
    <property type="nucleotide sequence ID" value="NZ_CP129113.1"/>
</dbReference>
<reference evidence="2" key="1">
    <citation type="submission" date="2023-06" db="EMBL/GenBank/DDBJ databases">
        <title>A Treasure from Seagulls: Isolation and Description of Aciduricobacillus qingdaonensis gen. nov., sp. nov., a Rare Obligately Uric Acid-utilizing Member in the Family Bacillaceae.</title>
        <authorList>
            <person name="Liu W."/>
            <person name="Wang B."/>
        </authorList>
    </citation>
    <scope>NUCLEOTIDE SEQUENCE</scope>
    <source>
        <strain evidence="2">44XB</strain>
    </source>
</reference>